<feature type="region of interest" description="Disordered" evidence="1">
    <location>
        <begin position="52"/>
        <end position="103"/>
    </location>
</feature>
<evidence type="ECO:0000313" key="2">
    <source>
        <dbReference type="EMBL" id="KAF5704058.1"/>
    </source>
</evidence>
<dbReference type="Proteomes" id="UP000544331">
    <property type="component" value="Unassembled WGS sequence"/>
</dbReference>
<organism evidence="2 3">
    <name type="scientific">Fusarium mundagurra</name>
    <dbReference type="NCBI Taxonomy" id="1567541"/>
    <lineage>
        <taxon>Eukaryota</taxon>
        <taxon>Fungi</taxon>
        <taxon>Dikarya</taxon>
        <taxon>Ascomycota</taxon>
        <taxon>Pezizomycotina</taxon>
        <taxon>Sordariomycetes</taxon>
        <taxon>Hypocreomycetidae</taxon>
        <taxon>Hypocreales</taxon>
        <taxon>Nectriaceae</taxon>
        <taxon>Fusarium</taxon>
        <taxon>Fusarium fujikuroi species complex</taxon>
    </lineage>
</organism>
<accession>A0A8H5Y1F9</accession>
<dbReference type="AlphaFoldDB" id="A0A8H5Y1F9"/>
<keyword evidence="3" id="KW-1185">Reference proteome</keyword>
<proteinExistence type="predicted"/>
<name>A0A8H5Y1F9_9HYPO</name>
<dbReference type="EMBL" id="JAAOAN010000532">
    <property type="protein sequence ID" value="KAF5704058.1"/>
    <property type="molecule type" value="Genomic_DNA"/>
</dbReference>
<dbReference type="OrthoDB" id="5244177at2759"/>
<evidence type="ECO:0000256" key="1">
    <source>
        <dbReference type="SAM" id="MobiDB-lite"/>
    </source>
</evidence>
<comment type="caution">
    <text evidence="2">The sequence shown here is derived from an EMBL/GenBank/DDBJ whole genome shotgun (WGS) entry which is preliminary data.</text>
</comment>
<gene>
    <name evidence="2" type="ORF">FMUND_12724</name>
</gene>
<dbReference type="Pfam" id="PF12013">
    <property type="entry name" value="OrsD"/>
    <property type="match status" value="1"/>
</dbReference>
<sequence length="167" mass="18673">MEPFIHVLELPFVICKVCKFGCVANEIPKHLKQKHTKIAADQIDEIIKAVDAIDDTGSPSSSESDSDSKNSEDDQKEFEESERDHSLDDWMSETASQDAPNVSLFHQDPGHKFENETAAKSSEEFLELLFELNLSLSIEAFVDGQPGSSLLVYFSGVLGFSSDRRRF</sequence>
<evidence type="ECO:0000313" key="3">
    <source>
        <dbReference type="Proteomes" id="UP000544331"/>
    </source>
</evidence>
<dbReference type="InterPro" id="IPR022698">
    <property type="entry name" value="OrsD"/>
</dbReference>
<reference evidence="2 3" key="1">
    <citation type="submission" date="2020-05" db="EMBL/GenBank/DDBJ databases">
        <title>Identification and distribution of gene clusters putatively required for synthesis of sphingolipid metabolism inhibitors in phylogenetically diverse species of the filamentous fungus Fusarium.</title>
        <authorList>
            <person name="Kim H.-S."/>
            <person name="Busman M."/>
            <person name="Brown D.W."/>
            <person name="Divon H."/>
            <person name="Uhlig S."/>
            <person name="Proctor R.H."/>
        </authorList>
    </citation>
    <scope>NUCLEOTIDE SEQUENCE [LARGE SCALE GENOMIC DNA]</scope>
    <source>
        <strain evidence="2 3">NRRL 66235</strain>
    </source>
</reference>
<protein>
    <submittedName>
        <fullName evidence="2">Uncharacterized protein</fullName>
    </submittedName>
</protein>